<gene>
    <name evidence="4" type="ORF">EV686_101265</name>
</gene>
<feature type="region of interest" description="Disordered" evidence="2">
    <location>
        <begin position="211"/>
        <end position="242"/>
    </location>
</feature>
<dbReference type="RefSeq" id="WP_132472684.1">
    <property type="nucleotide sequence ID" value="NZ_JBHRVM010000001.1"/>
</dbReference>
<dbReference type="PANTHER" id="PTHR34606:SF4">
    <property type="entry name" value="OUTER MEMBRANE LIPOPROTEIN DOLP"/>
    <property type="match status" value="1"/>
</dbReference>
<sequence length="242" mass="25405">MTSSVHPYRRRILASSLAIGGAVLLPGCAPLVVGGAAATTAVVATDRRTTGEQVEDQAIELKIGSEMRRLIPDNARINATSYAGVVLLTGDLPSEAHRQTAEQAASKVEKVKKVYNRLRVGDVTPVSVRSNDTWLTSKVRTALVNTKEVPSRTIVVTTERGVVYLMGRVTQAEAQRAGKVAAGIKGVNQVATLFEIVTAEYIASLSKENTSAPASASSQTTADPAANNAAPGSESVEIIPVQ</sequence>
<dbReference type="Proteomes" id="UP000294692">
    <property type="component" value="Unassembled WGS sequence"/>
</dbReference>
<evidence type="ECO:0000256" key="1">
    <source>
        <dbReference type="ARBA" id="ARBA00022729"/>
    </source>
</evidence>
<dbReference type="InterPro" id="IPR007055">
    <property type="entry name" value="BON_dom"/>
</dbReference>
<evidence type="ECO:0000313" key="4">
    <source>
        <dbReference type="EMBL" id="TCV02808.1"/>
    </source>
</evidence>
<feature type="domain" description="BON" evidence="3">
    <location>
        <begin position="55"/>
        <end position="122"/>
    </location>
</feature>
<dbReference type="InterPro" id="IPR006311">
    <property type="entry name" value="TAT_signal"/>
</dbReference>
<dbReference type="OrthoDB" id="5294487at2"/>
<dbReference type="EMBL" id="SMBX01000001">
    <property type="protein sequence ID" value="TCV02808.1"/>
    <property type="molecule type" value="Genomic_DNA"/>
</dbReference>
<evidence type="ECO:0000313" key="5">
    <source>
        <dbReference type="Proteomes" id="UP000294692"/>
    </source>
</evidence>
<dbReference type="Gene3D" id="3.30.1340.30">
    <property type="match status" value="1"/>
</dbReference>
<comment type="caution">
    <text evidence="4">The sequence shown here is derived from an EMBL/GenBank/DDBJ whole genome shotgun (WGS) entry which is preliminary data.</text>
</comment>
<dbReference type="InterPro" id="IPR051686">
    <property type="entry name" value="Lipoprotein_DolP"/>
</dbReference>
<evidence type="ECO:0000259" key="3">
    <source>
        <dbReference type="PROSITE" id="PS50914"/>
    </source>
</evidence>
<dbReference type="PROSITE" id="PS50914">
    <property type="entry name" value="BON"/>
    <property type="match status" value="2"/>
</dbReference>
<proteinExistence type="predicted"/>
<keyword evidence="1" id="KW-0732">Signal</keyword>
<feature type="domain" description="BON" evidence="3">
    <location>
        <begin position="131"/>
        <end position="198"/>
    </location>
</feature>
<dbReference type="PANTHER" id="PTHR34606">
    <property type="entry name" value="BON DOMAIN-CONTAINING PROTEIN"/>
    <property type="match status" value="1"/>
</dbReference>
<name>A0A4R3VGE5_9BURK</name>
<dbReference type="PROSITE" id="PS51318">
    <property type="entry name" value="TAT"/>
    <property type="match status" value="1"/>
</dbReference>
<reference evidence="4 5" key="1">
    <citation type="submission" date="2019-03" db="EMBL/GenBank/DDBJ databases">
        <title>Genomic Encyclopedia of Type Strains, Phase IV (KMG-IV): sequencing the most valuable type-strain genomes for metagenomic binning, comparative biology and taxonomic classification.</title>
        <authorList>
            <person name="Goeker M."/>
        </authorList>
    </citation>
    <scope>NUCLEOTIDE SEQUENCE [LARGE SCALE GENOMIC DNA]</scope>
    <source>
        <strain evidence="4 5">DSM 100048</strain>
    </source>
</reference>
<organism evidence="4 5">
    <name type="scientific">Paracandidimonas soli</name>
    <dbReference type="NCBI Taxonomy" id="1917182"/>
    <lineage>
        <taxon>Bacteria</taxon>
        <taxon>Pseudomonadati</taxon>
        <taxon>Pseudomonadota</taxon>
        <taxon>Betaproteobacteria</taxon>
        <taxon>Burkholderiales</taxon>
        <taxon>Alcaligenaceae</taxon>
        <taxon>Paracandidimonas</taxon>
    </lineage>
</organism>
<dbReference type="InterPro" id="IPR014004">
    <property type="entry name" value="Transpt-assoc_nodulatn_dom_bac"/>
</dbReference>
<feature type="compositionally biased region" description="Low complexity" evidence="2">
    <location>
        <begin position="211"/>
        <end position="231"/>
    </location>
</feature>
<keyword evidence="5" id="KW-1185">Reference proteome</keyword>
<protein>
    <submittedName>
        <fullName evidence="4">Osmotically-inducible protein OsmY</fullName>
    </submittedName>
</protein>
<accession>A0A4R3VGE5</accession>
<dbReference type="Pfam" id="PF04972">
    <property type="entry name" value="BON"/>
    <property type="match status" value="2"/>
</dbReference>
<dbReference type="SMART" id="SM00749">
    <property type="entry name" value="BON"/>
    <property type="match status" value="2"/>
</dbReference>
<dbReference type="AlphaFoldDB" id="A0A4R3VGE5"/>
<evidence type="ECO:0000256" key="2">
    <source>
        <dbReference type="SAM" id="MobiDB-lite"/>
    </source>
</evidence>